<feature type="domain" description="Core-binding (CB)" evidence="8">
    <location>
        <begin position="197"/>
        <end position="281"/>
    </location>
</feature>
<name>A0A1N7PGU8_9RHOB</name>
<dbReference type="PROSITE" id="PS51898">
    <property type="entry name" value="TYR_RECOMBINASE"/>
    <property type="match status" value="1"/>
</dbReference>
<dbReference type="OrthoDB" id="7222937at2"/>
<protein>
    <submittedName>
        <fullName evidence="9">Site-specific recombinase XerD</fullName>
    </submittedName>
</protein>
<evidence type="ECO:0000256" key="3">
    <source>
        <dbReference type="ARBA" id="ARBA00023125"/>
    </source>
</evidence>
<reference evidence="10" key="1">
    <citation type="submission" date="2017-01" db="EMBL/GenBank/DDBJ databases">
        <authorList>
            <person name="Varghese N."/>
            <person name="Submissions S."/>
        </authorList>
    </citation>
    <scope>NUCLEOTIDE SEQUENCE [LARGE SCALE GENOMIC DNA]</scope>
    <source>
        <strain evidence="10">DSM 19945</strain>
    </source>
</reference>
<dbReference type="GO" id="GO:0006310">
    <property type="term" value="P:DNA recombination"/>
    <property type="evidence" value="ECO:0007669"/>
    <property type="project" value="UniProtKB-KW"/>
</dbReference>
<dbReference type="InterPro" id="IPR002104">
    <property type="entry name" value="Integrase_catalytic"/>
</dbReference>
<dbReference type="InterPro" id="IPR050808">
    <property type="entry name" value="Phage_Integrase"/>
</dbReference>
<dbReference type="PANTHER" id="PTHR30629">
    <property type="entry name" value="PROPHAGE INTEGRASE"/>
    <property type="match status" value="1"/>
</dbReference>
<dbReference type="InterPro" id="IPR011010">
    <property type="entry name" value="DNA_brk_join_enz"/>
</dbReference>
<evidence type="ECO:0000313" key="10">
    <source>
        <dbReference type="Proteomes" id="UP000186221"/>
    </source>
</evidence>
<accession>A0A1N7PGU8</accession>
<sequence>MVLPMSRPHKNPKTGVYYFRQRTPSDLVAVFGKTEVSKSLGTKDPEEAKVRHALAAQEQSKAWNRLRKRPEPLPHRQIVALSGEAYRDSMAALEKEPGEVTIWERVIELQNKKAATPEGLEQWYGLEADKLLEAHGLVTDDYSRSRLIAELHRSGMQWAEQQRKRAAGDYSPDPEANRFPPLNLPETTPPKGTAKGPRLSDLFEAWARDHLADGKSPRTVLDFRKKIEKLVSYLGHDNAAEITPENIADWCDHLRHKENIGARTVSQKYLAVAKLVFAVAVEKRKLKENPAQAIKVRFSKPTKSRPKGFTDEEAKAILRAALRDPESLGQRTTENKRAIRWIPWICAFTGARVTEIAQLRTNDLIEEHGVLCLRITPDAGSVKARKYRLAPIHPQLLEQGLHKMMQGLPAGPIFYSTAPIRGKAADPVERAQSAGAKVGQWVREVVGITDPEVQPNHAWRHRFKTVGRDTGMDLEVRDAIQGHSDGRAASDYGEVTIKAMWQAIWALPHYDLND</sequence>
<dbReference type="InterPro" id="IPR046668">
    <property type="entry name" value="DUF6538"/>
</dbReference>
<keyword evidence="2" id="KW-0229">DNA integration</keyword>
<proteinExistence type="inferred from homology"/>
<organism evidence="9 10">
    <name type="scientific">Rhodobacter aestuarii</name>
    <dbReference type="NCBI Taxonomy" id="453582"/>
    <lineage>
        <taxon>Bacteria</taxon>
        <taxon>Pseudomonadati</taxon>
        <taxon>Pseudomonadota</taxon>
        <taxon>Alphaproteobacteria</taxon>
        <taxon>Rhodobacterales</taxon>
        <taxon>Rhodobacter group</taxon>
        <taxon>Rhodobacter</taxon>
    </lineage>
</organism>
<dbReference type="InterPro" id="IPR044068">
    <property type="entry name" value="CB"/>
</dbReference>
<evidence type="ECO:0000256" key="4">
    <source>
        <dbReference type="ARBA" id="ARBA00023172"/>
    </source>
</evidence>
<dbReference type="AlphaFoldDB" id="A0A1N7PGU8"/>
<evidence type="ECO:0000256" key="2">
    <source>
        <dbReference type="ARBA" id="ARBA00022908"/>
    </source>
</evidence>
<dbReference type="GO" id="GO:0003677">
    <property type="term" value="F:DNA binding"/>
    <property type="evidence" value="ECO:0007669"/>
    <property type="project" value="UniProtKB-UniRule"/>
</dbReference>
<dbReference type="EMBL" id="FTOG01000010">
    <property type="protein sequence ID" value="SIT09855.1"/>
    <property type="molecule type" value="Genomic_DNA"/>
</dbReference>
<dbReference type="Gene3D" id="1.10.443.10">
    <property type="entry name" value="Intergrase catalytic core"/>
    <property type="match status" value="1"/>
</dbReference>
<comment type="similarity">
    <text evidence="1">Belongs to the 'phage' integrase family.</text>
</comment>
<feature type="domain" description="Tyr recombinase" evidence="7">
    <location>
        <begin position="304"/>
        <end position="506"/>
    </location>
</feature>
<dbReference type="InterPro" id="IPR010998">
    <property type="entry name" value="Integrase_recombinase_N"/>
</dbReference>
<dbReference type="Gene3D" id="1.10.150.130">
    <property type="match status" value="1"/>
</dbReference>
<dbReference type="Pfam" id="PF20172">
    <property type="entry name" value="DUF6538"/>
    <property type="match status" value="1"/>
</dbReference>
<evidence type="ECO:0000256" key="5">
    <source>
        <dbReference type="PROSITE-ProRule" id="PRU01248"/>
    </source>
</evidence>
<feature type="region of interest" description="Disordered" evidence="6">
    <location>
        <begin position="159"/>
        <end position="196"/>
    </location>
</feature>
<dbReference type="PANTHER" id="PTHR30629:SF2">
    <property type="entry name" value="PROPHAGE INTEGRASE INTS-RELATED"/>
    <property type="match status" value="1"/>
</dbReference>
<evidence type="ECO:0000313" key="9">
    <source>
        <dbReference type="EMBL" id="SIT09855.1"/>
    </source>
</evidence>
<keyword evidence="3 5" id="KW-0238">DNA-binding</keyword>
<dbReference type="SUPFAM" id="SSF56349">
    <property type="entry name" value="DNA breaking-rejoining enzymes"/>
    <property type="match status" value="1"/>
</dbReference>
<evidence type="ECO:0000259" key="8">
    <source>
        <dbReference type="PROSITE" id="PS51900"/>
    </source>
</evidence>
<gene>
    <name evidence="9" type="ORF">SAMN05421580_1102</name>
</gene>
<dbReference type="Proteomes" id="UP000186221">
    <property type="component" value="Unassembled WGS sequence"/>
</dbReference>
<evidence type="ECO:0000256" key="6">
    <source>
        <dbReference type="SAM" id="MobiDB-lite"/>
    </source>
</evidence>
<keyword evidence="10" id="KW-1185">Reference proteome</keyword>
<keyword evidence="4" id="KW-0233">DNA recombination</keyword>
<dbReference type="RefSeq" id="WP_076485750.1">
    <property type="nucleotide sequence ID" value="NZ_FTOG01000010.1"/>
</dbReference>
<dbReference type="GO" id="GO:0015074">
    <property type="term" value="P:DNA integration"/>
    <property type="evidence" value="ECO:0007669"/>
    <property type="project" value="UniProtKB-KW"/>
</dbReference>
<evidence type="ECO:0000259" key="7">
    <source>
        <dbReference type="PROSITE" id="PS51898"/>
    </source>
</evidence>
<dbReference type="PROSITE" id="PS51900">
    <property type="entry name" value="CB"/>
    <property type="match status" value="1"/>
</dbReference>
<evidence type="ECO:0000256" key="1">
    <source>
        <dbReference type="ARBA" id="ARBA00008857"/>
    </source>
</evidence>
<dbReference type="InterPro" id="IPR013762">
    <property type="entry name" value="Integrase-like_cat_sf"/>
</dbReference>
<dbReference type="STRING" id="453582.SAMN05421580_1102"/>